<reference evidence="1" key="1">
    <citation type="submission" date="2023-07" db="EMBL/GenBank/DDBJ databases">
        <title>A chromosome-level genome assembly of Lolium multiflorum.</title>
        <authorList>
            <person name="Chen Y."/>
            <person name="Copetti D."/>
            <person name="Kolliker R."/>
            <person name="Studer B."/>
        </authorList>
    </citation>
    <scope>NUCLEOTIDE SEQUENCE</scope>
    <source>
        <strain evidence="1">02402/16</strain>
        <tissue evidence="1">Leaf</tissue>
    </source>
</reference>
<protein>
    <recommendedName>
        <fullName evidence="3">F-box domain-containing protein</fullName>
    </recommendedName>
</protein>
<dbReference type="PANTHER" id="PTHR34223">
    <property type="entry name" value="OS11G0201299 PROTEIN"/>
    <property type="match status" value="1"/>
</dbReference>
<dbReference type="SUPFAM" id="SSF81383">
    <property type="entry name" value="F-box domain"/>
    <property type="match status" value="1"/>
</dbReference>
<evidence type="ECO:0000313" key="1">
    <source>
        <dbReference type="EMBL" id="KAK1620969.1"/>
    </source>
</evidence>
<evidence type="ECO:0008006" key="3">
    <source>
        <dbReference type="Google" id="ProtNLM"/>
    </source>
</evidence>
<name>A0AAD8RJR0_LOLMU</name>
<dbReference type="Proteomes" id="UP001231189">
    <property type="component" value="Unassembled WGS sequence"/>
</dbReference>
<evidence type="ECO:0000313" key="2">
    <source>
        <dbReference type="Proteomes" id="UP001231189"/>
    </source>
</evidence>
<organism evidence="1 2">
    <name type="scientific">Lolium multiflorum</name>
    <name type="common">Italian ryegrass</name>
    <name type="synonym">Lolium perenne subsp. multiflorum</name>
    <dbReference type="NCBI Taxonomy" id="4521"/>
    <lineage>
        <taxon>Eukaryota</taxon>
        <taxon>Viridiplantae</taxon>
        <taxon>Streptophyta</taxon>
        <taxon>Embryophyta</taxon>
        <taxon>Tracheophyta</taxon>
        <taxon>Spermatophyta</taxon>
        <taxon>Magnoliopsida</taxon>
        <taxon>Liliopsida</taxon>
        <taxon>Poales</taxon>
        <taxon>Poaceae</taxon>
        <taxon>BOP clade</taxon>
        <taxon>Pooideae</taxon>
        <taxon>Poodae</taxon>
        <taxon>Poeae</taxon>
        <taxon>Poeae Chloroplast Group 2 (Poeae type)</taxon>
        <taxon>Loliodinae</taxon>
        <taxon>Loliinae</taxon>
        <taxon>Lolium</taxon>
    </lineage>
</organism>
<dbReference type="AlphaFoldDB" id="A0AAD8RJR0"/>
<proteinExistence type="predicted"/>
<comment type="caution">
    <text evidence="1">The sequence shown here is derived from an EMBL/GenBank/DDBJ whole genome shotgun (WGS) entry which is preliminary data.</text>
</comment>
<sequence length="422" mass="47936">MSKKATAGGTDRFGDLTDDLLRHVLSFLPLEDALQTCVLDTRWRNHWRHTATQDFIVDNRSSSLSCERLKQLVKLFIHLRGSSPLDECNIDVCRDDDEKGTYRNTELLIAYALECQVRELLVTVDYFGEGQRKLHKPLISQHLKTIHLEWVKLQCSALNFSRCPVLEDLKMRHCIIYAHRISSKSLKRLCITGSCCFAEDVHTRIFAPNLISLQLDGFDGFPPFIEYMPFLVAAYVGLHDNCFDFCRESDECGCYDCPVSEGVLNGLTNAVNLEFVSENGMFSHLWCSEWFPIFDKLKTLLLNECFMASDLVCILKHTPILEVLTLQLGKPKILIRVTESQETVEQSFVCAHLELVNIECRKVDERIRNILKILSTCGIPRGKISIKDLFSCSNRFSFQKARQSQLPSTAAPVAAVSTIDGT</sequence>
<keyword evidence="2" id="KW-1185">Reference proteome</keyword>
<accession>A0AAD8RJR0</accession>
<dbReference type="InterPro" id="IPR036047">
    <property type="entry name" value="F-box-like_dom_sf"/>
</dbReference>
<dbReference type="InterPro" id="IPR053781">
    <property type="entry name" value="F-box_AtFBL13-like"/>
</dbReference>
<dbReference type="PANTHER" id="PTHR34223:SF59">
    <property type="entry name" value="F-BOX DOMAIN-CONTAINING PROTEIN"/>
    <property type="match status" value="1"/>
</dbReference>
<dbReference type="CDD" id="cd22160">
    <property type="entry name" value="F-box_AtFBL13-like"/>
    <property type="match status" value="1"/>
</dbReference>
<gene>
    <name evidence="1" type="ORF">QYE76_026486</name>
</gene>
<dbReference type="SUPFAM" id="SSF52047">
    <property type="entry name" value="RNI-like"/>
    <property type="match status" value="1"/>
</dbReference>
<dbReference type="EMBL" id="JAUUTY010000006">
    <property type="protein sequence ID" value="KAK1620969.1"/>
    <property type="molecule type" value="Genomic_DNA"/>
</dbReference>
<dbReference type="InterPro" id="IPR053197">
    <property type="entry name" value="F-box_SCFL_complex_component"/>
</dbReference>